<keyword evidence="3" id="KW-1185">Reference proteome</keyword>
<evidence type="ECO:0000259" key="1">
    <source>
        <dbReference type="Pfam" id="PF00149"/>
    </source>
</evidence>
<dbReference type="GO" id="GO:0016791">
    <property type="term" value="F:phosphatase activity"/>
    <property type="evidence" value="ECO:0007669"/>
    <property type="project" value="TreeGrafter"/>
</dbReference>
<comment type="caution">
    <text evidence="2">The sequence shown here is derived from an EMBL/GenBank/DDBJ whole genome shotgun (WGS) entry which is preliminary data.</text>
</comment>
<proteinExistence type="predicted"/>
<dbReference type="OrthoDB" id="9807890at2"/>
<accession>A0A916R5Z9</accession>
<dbReference type="InterPro" id="IPR050126">
    <property type="entry name" value="Ap4A_hydrolase"/>
</dbReference>
<gene>
    <name evidence="2" type="ORF">GCM10011499_02060</name>
</gene>
<dbReference type="SUPFAM" id="SSF56300">
    <property type="entry name" value="Metallo-dependent phosphatases"/>
    <property type="match status" value="1"/>
</dbReference>
<dbReference type="AlphaFoldDB" id="A0A916R5Z9"/>
<dbReference type="EMBL" id="BMKB01000001">
    <property type="protein sequence ID" value="GGA36297.1"/>
    <property type="molecule type" value="Genomic_DNA"/>
</dbReference>
<protein>
    <submittedName>
        <fullName evidence="2">Serine/threonine protein phosphatase</fullName>
    </submittedName>
</protein>
<sequence length="273" mass="30245">MGLLKTLFGRAHLPTESFRQRLIADWPKAIYAIGDVHGRLDLLCQLEQSIIEDSQSISGEKWIVMLGDYVDRGFDSAGVISHLLASAPHGFRRICLCGNHEAMMLDGLLDQRSFDHWLAFGGVDTLQSYGLSHHTMIKGRAPWHKLAGSLQAYIPADHIAFLRGLPVSLTVDDHIFVHAGLQPGRTLSDHSDTDLLWTRAQPDPESDILVVHGHTIVDAPTVQPGAINIDTGAFYRGILTCVRLMERAEPFFIQAAVNTTDLLHVPRSSDHHE</sequence>
<dbReference type="Pfam" id="PF00149">
    <property type="entry name" value="Metallophos"/>
    <property type="match status" value="1"/>
</dbReference>
<dbReference type="GO" id="GO:0110154">
    <property type="term" value="P:RNA decapping"/>
    <property type="evidence" value="ECO:0007669"/>
    <property type="project" value="TreeGrafter"/>
</dbReference>
<dbReference type="RefSeq" id="WP_127070652.1">
    <property type="nucleotide sequence ID" value="NZ_BMKB01000001.1"/>
</dbReference>
<evidence type="ECO:0000313" key="3">
    <source>
        <dbReference type="Proteomes" id="UP000596977"/>
    </source>
</evidence>
<evidence type="ECO:0000313" key="2">
    <source>
        <dbReference type="EMBL" id="GGA36297.1"/>
    </source>
</evidence>
<feature type="domain" description="Calcineurin-like phosphoesterase" evidence="1">
    <location>
        <begin position="30"/>
        <end position="216"/>
    </location>
</feature>
<dbReference type="PANTHER" id="PTHR42850">
    <property type="entry name" value="METALLOPHOSPHOESTERASE"/>
    <property type="match status" value="1"/>
</dbReference>
<name>A0A916R5Z9_9HYPH</name>
<dbReference type="GO" id="GO:0005737">
    <property type="term" value="C:cytoplasm"/>
    <property type="evidence" value="ECO:0007669"/>
    <property type="project" value="TreeGrafter"/>
</dbReference>
<dbReference type="GO" id="GO:0008803">
    <property type="term" value="F:bis(5'-nucleosyl)-tetraphosphatase (symmetrical) activity"/>
    <property type="evidence" value="ECO:0007669"/>
    <property type="project" value="TreeGrafter"/>
</dbReference>
<dbReference type="InterPro" id="IPR004843">
    <property type="entry name" value="Calcineurin-like_PHP"/>
</dbReference>
<dbReference type="PANTHER" id="PTHR42850:SF4">
    <property type="entry name" value="ZINC-DEPENDENT ENDOPOLYPHOSPHATASE"/>
    <property type="match status" value="1"/>
</dbReference>
<dbReference type="Proteomes" id="UP000596977">
    <property type="component" value="Unassembled WGS sequence"/>
</dbReference>
<reference evidence="2 3" key="1">
    <citation type="journal article" date="2014" name="Int. J. Syst. Evol. Microbiol.">
        <title>Complete genome sequence of Corynebacterium casei LMG S-19264T (=DSM 44701T), isolated from a smear-ripened cheese.</title>
        <authorList>
            <consortium name="US DOE Joint Genome Institute (JGI-PGF)"/>
            <person name="Walter F."/>
            <person name="Albersmeier A."/>
            <person name="Kalinowski J."/>
            <person name="Ruckert C."/>
        </authorList>
    </citation>
    <scope>NUCLEOTIDE SEQUENCE [LARGE SCALE GENOMIC DNA]</scope>
    <source>
        <strain evidence="2 3">CGMCC 1.15896</strain>
    </source>
</reference>
<organism evidence="2 3">
    <name type="scientific">Pelagibacterium lentulum</name>
    <dbReference type="NCBI Taxonomy" id="2029865"/>
    <lineage>
        <taxon>Bacteria</taxon>
        <taxon>Pseudomonadati</taxon>
        <taxon>Pseudomonadota</taxon>
        <taxon>Alphaproteobacteria</taxon>
        <taxon>Hyphomicrobiales</taxon>
        <taxon>Devosiaceae</taxon>
        <taxon>Pelagibacterium</taxon>
    </lineage>
</organism>
<dbReference type="InterPro" id="IPR029052">
    <property type="entry name" value="Metallo-depent_PP-like"/>
</dbReference>
<dbReference type="Gene3D" id="3.60.21.10">
    <property type="match status" value="1"/>
</dbReference>